<dbReference type="AlphaFoldDB" id="A0A7Y8CM49"/>
<sequence>MSFKSKVRTLDPGLRLDTLVPGETYRLSGQIVGVGSRIAAVALWPKGSDAHGFWMSVRRVRDEEGNPLDMVDFTVPANIEIPAADEYYLEVVTDVYSLVHLALKKTKK</sequence>
<accession>A0A7Y8CM49</accession>
<gene>
    <name evidence="1" type="ORF">HX876_26070</name>
</gene>
<dbReference type="Proteomes" id="UP000520592">
    <property type="component" value="Unassembled WGS sequence"/>
</dbReference>
<evidence type="ECO:0000313" key="2">
    <source>
        <dbReference type="Proteomes" id="UP000520592"/>
    </source>
</evidence>
<protein>
    <submittedName>
        <fullName evidence="1">Uncharacterized protein</fullName>
    </submittedName>
</protein>
<comment type="caution">
    <text evidence="1">The sequence shown here is derived from an EMBL/GenBank/DDBJ whole genome shotgun (WGS) entry which is preliminary data.</text>
</comment>
<evidence type="ECO:0000313" key="1">
    <source>
        <dbReference type="EMBL" id="NWC35841.1"/>
    </source>
</evidence>
<dbReference type="RefSeq" id="WP_177063095.1">
    <property type="nucleotide sequence ID" value="NZ_JACAPS010000055.1"/>
</dbReference>
<proteinExistence type="predicted"/>
<dbReference type="EMBL" id="JACAQD010000035">
    <property type="protein sequence ID" value="NWC35841.1"/>
    <property type="molecule type" value="Genomic_DNA"/>
</dbReference>
<organism evidence="1 2">
    <name type="scientific">Pseudomonas gingeri</name>
    <dbReference type="NCBI Taxonomy" id="117681"/>
    <lineage>
        <taxon>Bacteria</taxon>
        <taxon>Pseudomonadati</taxon>
        <taxon>Pseudomonadota</taxon>
        <taxon>Gammaproteobacteria</taxon>
        <taxon>Pseudomonadales</taxon>
        <taxon>Pseudomonadaceae</taxon>
        <taxon>Pseudomonas</taxon>
    </lineage>
</organism>
<reference evidence="1 2" key="1">
    <citation type="submission" date="2020-04" db="EMBL/GenBank/DDBJ databases">
        <title>Molecular characterization of pseudomonads from Agaricus bisporus reveal novel blotch 2 pathogens in Western Europe.</title>
        <authorList>
            <person name="Taparia T."/>
            <person name="Krijger M."/>
            <person name="Haynes E."/>
            <person name="Elpinstone J.G."/>
            <person name="Noble R."/>
            <person name="Van Der Wolf J."/>
        </authorList>
    </citation>
    <scope>NUCLEOTIDE SEQUENCE [LARGE SCALE GENOMIC DNA]</scope>
    <source>
        <strain evidence="1 2">IPO3737</strain>
    </source>
</reference>
<name>A0A7Y8CM49_9PSED</name>